<proteinExistence type="predicted"/>
<dbReference type="Proteomes" id="UP001620645">
    <property type="component" value="Unassembled WGS sequence"/>
</dbReference>
<feature type="compositionally biased region" description="Basic and acidic residues" evidence="1">
    <location>
        <begin position="110"/>
        <end position="134"/>
    </location>
</feature>
<name>A0ABD2IUQ2_HETSC</name>
<comment type="caution">
    <text evidence="2">The sequence shown here is derived from an EMBL/GenBank/DDBJ whole genome shotgun (WGS) entry which is preliminary data.</text>
</comment>
<reference evidence="2 3" key="1">
    <citation type="submission" date="2024-10" db="EMBL/GenBank/DDBJ databases">
        <authorList>
            <person name="Kim D."/>
        </authorList>
    </citation>
    <scope>NUCLEOTIDE SEQUENCE [LARGE SCALE GENOMIC DNA]</scope>
    <source>
        <strain evidence="2">Taebaek</strain>
    </source>
</reference>
<evidence type="ECO:0000256" key="1">
    <source>
        <dbReference type="SAM" id="MobiDB-lite"/>
    </source>
</evidence>
<keyword evidence="3" id="KW-1185">Reference proteome</keyword>
<feature type="compositionally biased region" description="Basic and acidic residues" evidence="1">
    <location>
        <begin position="88"/>
        <end position="98"/>
    </location>
</feature>
<evidence type="ECO:0000313" key="2">
    <source>
        <dbReference type="EMBL" id="KAL3082857.1"/>
    </source>
</evidence>
<dbReference type="AlphaFoldDB" id="A0ABD2IUQ2"/>
<dbReference type="EMBL" id="JBICCN010000254">
    <property type="protein sequence ID" value="KAL3082857.1"/>
    <property type="molecule type" value="Genomic_DNA"/>
</dbReference>
<evidence type="ECO:0000313" key="3">
    <source>
        <dbReference type="Proteomes" id="UP001620645"/>
    </source>
</evidence>
<accession>A0ABD2IUQ2</accession>
<organism evidence="2 3">
    <name type="scientific">Heterodera schachtii</name>
    <name type="common">Sugarbeet cyst nematode worm</name>
    <name type="synonym">Tylenchus schachtii</name>
    <dbReference type="NCBI Taxonomy" id="97005"/>
    <lineage>
        <taxon>Eukaryota</taxon>
        <taxon>Metazoa</taxon>
        <taxon>Ecdysozoa</taxon>
        <taxon>Nematoda</taxon>
        <taxon>Chromadorea</taxon>
        <taxon>Rhabditida</taxon>
        <taxon>Tylenchina</taxon>
        <taxon>Tylenchomorpha</taxon>
        <taxon>Tylenchoidea</taxon>
        <taxon>Heteroderidae</taxon>
        <taxon>Heteroderinae</taxon>
        <taxon>Heterodera</taxon>
    </lineage>
</organism>
<sequence>MGMEREERTDLREKRTDLRGFEEGRQLAKVVRRGARIGVTGRANWLHPSLLDARKQLFPSHQRSSDLSSTVTTKKVMNEFLLILRQFRENDENEKGDGGRIGGGMAREGNGGRKGERGRENEGEGGKGGGEEGK</sequence>
<gene>
    <name evidence="2" type="ORF">niasHS_010659</name>
</gene>
<protein>
    <submittedName>
        <fullName evidence="2">Uncharacterized protein</fullName>
    </submittedName>
</protein>
<feature type="region of interest" description="Disordered" evidence="1">
    <location>
        <begin position="88"/>
        <end position="134"/>
    </location>
</feature>